<evidence type="ECO:0000256" key="1">
    <source>
        <dbReference type="ARBA" id="ARBA00009477"/>
    </source>
</evidence>
<dbReference type="InterPro" id="IPR058637">
    <property type="entry name" value="YknX-like_C"/>
</dbReference>
<dbReference type="PATRIC" id="fig|1397108.4.peg.3157"/>
<gene>
    <name evidence="4" type="ORF">IMCC12053_3073</name>
</gene>
<feature type="domain" description="YknX-like C-terminal permuted SH3-like" evidence="3">
    <location>
        <begin position="326"/>
        <end position="392"/>
    </location>
</feature>
<evidence type="ECO:0000313" key="4">
    <source>
        <dbReference type="EMBL" id="ALI57020.1"/>
    </source>
</evidence>
<comment type="similarity">
    <text evidence="1">Belongs to the membrane fusion protein (MFP) (TC 8.A.1) family.</text>
</comment>
<dbReference type="Gene3D" id="2.40.30.170">
    <property type="match status" value="1"/>
</dbReference>
<accession>A0A0P0ADJ7</accession>
<evidence type="ECO:0000259" key="3">
    <source>
        <dbReference type="Pfam" id="PF25989"/>
    </source>
</evidence>
<organism evidence="4 5">
    <name type="scientific">Celeribacter marinus</name>
    <dbReference type="NCBI Taxonomy" id="1397108"/>
    <lineage>
        <taxon>Bacteria</taxon>
        <taxon>Pseudomonadati</taxon>
        <taxon>Pseudomonadota</taxon>
        <taxon>Alphaproteobacteria</taxon>
        <taxon>Rhodobacterales</taxon>
        <taxon>Roseobacteraceae</taxon>
        <taxon>Celeribacter</taxon>
    </lineage>
</organism>
<evidence type="ECO:0000259" key="2">
    <source>
        <dbReference type="Pfam" id="PF25954"/>
    </source>
</evidence>
<dbReference type="KEGG" id="cmar:IMCC12053_3073"/>
<name>A0A0P0ADJ7_9RHOB</name>
<keyword evidence="5" id="KW-1185">Reference proteome</keyword>
<dbReference type="InterPro" id="IPR058792">
    <property type="entry name" value="Beta-barrel_RND_2"/>
</dbReference>
<dbReference type="Gene3D" id="2.40.50.100">
    <property type="match status" value="1"/>
</dbReference>
<evidence type="ECO:0000313" key="5">
    <source>
        <dbReference type="Proteomes" id="UP000064920"/>
    </source>
</evidence>
<dbReference type="RefSeq" id="WP_074906305.1">
    <property type="nucleotide sequence ID" value="NZ_CP012023.1"/>
</dbReference>
<dbReference type="GO" id="GO:0015562">
    <property type="term" value="F:efflux transmembrane transporter activity"/>
    <property type="evidence" value="ECO:0007669"/>
    <property type="project" value="TreeGrafter"/>
</dbReference>
<feature type="domain" description="CusB-like beta-barrel" evidence="2">
    <location>
        <begin position="251"/>
        <end position="319"/>
    </location>
</feature>
<dbReference type="EMBL" id="CP012023">
    <property type="protein sequence ID" value="ALI57020.1"/>
    <property type="molecule type" value="Genomic_DNA"/>
</dbReference>
<reference evidence="4 5" key="1">
    <citation type="submission" date="2015-05" db="EMBL/GenBank/DDBJ databases">
        <authorList>
            <person name="Wang D.B."/>
            <person name="Wang M."/>
        </authorList>
    </citation>
    <scope>NUCLEOTIDE SEQUENCE [LARGE SCALE GENOMIC DNA]</scope>
    <source>
        <strain evidence="4 5">IMCC 12053</strain>
    </source>
</reference>
<dbReference type="NCBIfam" id="TIGR01730">
    <property type="entry name" value="RND_mfp"/>
    <property type="match status" value="1"/>
</dbReference>
<protein>
    <submittedName>
        <fullName evidence="4">Putative RND efflux membrane fusion protein</fullName>
    </submittedName>
</protein>
<dbReference type="Gene3D" id="2.40.420.20">
    <property type="match status" value="1"/>
</dbReference>
<dbReference type="Gene3D" id="1.10.287.470">
    <property type="entry name" value="Helix hairpin bin"/>
    <property type="match status" value="1"/>
</dbReference>
<dbReference type="STRING" id="1397108.IMCC12053_3073"/>
<dbReference type="GO" id="GO:1990281">
    <property type="term" value="C:efflux pump complex"/>
    <property type="evidence" value="ECO:0007669"/>
    <property type="project" value="TreeGrafter"/>
</dbReference>
<dbReference type="PANTHER" id="PTHR30469">
    <property type="entry name" value="MULTIDRUG RESISTANCE PROTEIN MDTA"/>
    <property type="match status" value="1"/>
</dbReference>
<dbReference type="SUPFAM" id="SSF111369">
    <property type="entry name" value="HlyD-like secretion proteins"/>
    <property type="match status" value="1"/>
</dbReference>
<dbReference type="Pfam" id="PF25989">
    <property type="entry name" value="YknX_C"/>
    <property type="match status" value="1"/>
</dbReference>
<dbReference type="Pfam" id="PF25954">
    <property type="entry name" value="Beta-barrel_RND_2"/>
    <property type="match status" value="1"/>
</dbReference>
<dbReference type="Proteomes" id="UP000064920">
    <property type="component" value="Chromosome"/>
</dbReference>
<dbReference type="PANTHER" id="PTHR30469:SF15">
    <property type="entry name" value="HLYD FAMILY OF SECRETION PROTEINS"/>
    <property type="match status" value="1"/>
</dbReference>
<sequence>MRHDPVLKRLRAPSLFLCLVSASLSHVPIVAVAQSTQAVIEAAAPLASVTVATVKPADMVGQVAISGSLVPQEEILIYPQVIGSTIDTLSVDVGDTVVAGQVLASLNDRTLTAQLAQARAEFARAQATVSQANSQIVSAKAVETQAATNLERANALRRNGTGTQAALDQATATQSTAAAAVASAQDGFAVAQAQQQQAHASQQIAELNLDRATLRAPADGLISARNGQVGAIAASGGDPIFRMIRDGRVEVEAEVIETALGSIEVGDAATLTIAGNGTVAGVVRRISPTVDARTRLGTIRIEILGEGQLRTGVFASGAIITEERRALAVPTTAVLTDASGTYVFVVNDGVLEKRAVGAGLIWNGLREIASGLTEDDVIVARAGAFFTAGDTINPIFSTVEGATQ</sequence>
<dbReference type="AlphaFoldDB" id="A0A0P0ADJ7"/>
<proteinExistence type="inferred from homology"/>
<dbReference type="InterPro" id="IPR006143">
    <property type="entry name" value="RND_pump_MFP"/>
</dbReference>